<evidence type="ECO:0000256" key="3">
    <source>
        <dbReference type="ARBA" id="ARBA00034247"/>
    </source>
</evidence>
<dbReference type="AlphaFoldDB" id="A0A4R2KXN1"/>
<protein>
    <recommendedName>
        <fullName evidence="2">diguanylate cyclase</fullName>
        <ecNumber evidence="2">2.7.7.65</ecNumber>
    </recommendedName>
</protein>
<evidence type="ECO:0000313" key="6">
    <source>
        <dbReference type="Proteomes" id="UP000294980"/>
    </source>
</evidence>
<dbReference type="Gene3D" id="3.30.70.270">
    <property type="match status" value="1"/>
</dbReference>
<comment type="cofactor">
    <cofactor evidence="1">
        <name>Mg(2+)</name>
        <dbReference type="ChEBI" id="CHEBI:18420"/>
    </cofactor>
</comment>
<dbReference type="SMART" id="SM00267">
    <property type="entry name" value="GGDEF"/>
    <property type="match status" value="1"/>
</dbReference>
<dbReference type="EC" id="2.7.7.65" evidence="2"/>
<reference evidence="5 6" key="1">
    <citation type="submission" date="2019-03" db="EMBL/GenBank/DDBJ databases">
        <title>Genomic Encyclopedia of Type Strains, Phase IV (KMG-IV): sequencing the most valuable type-strain genomes for metagenomic binning, comparative biology and taxonomic classification.</title>
        <authorList>
            <person name="Goeker M."/>
        </authorList>
    </citation>
    <scope>NUCLEOTIDE SEQUENCE [LARGE SCALE GENOMIC DNA]</scope>
    <source>
        <strain evidence="5 6">DSM 23344</strain>
    </source>
</reference>
<dbReference type="PANTHER" id="PTHR45138">
    <property type="entry name" value="REGULATORY COMPONENTS OF SENSORY TRANSDUCTION SYSTEM"/>
    <property type="match status" value="1"/>
</dbReference>
<gene>
    <name evidence="5" type="ORF">EV688_10559</name>
</gene>
<dbReference type="GO" id="GO:0005886">
    <property type="term" value="C:plasma membrane"/>
    <property type="evidence" value="ECO:0007669"/>
    <property type="project" value="TreeGrafter"/>
</dbReference>
<evidence type="ECO:0000256" key="1">
    <source>
        <dbReference type="ARBA" id="ARBA00001946"/>
    </source>
</evidence>
<dbReference type="PROSITE" id="PS50887">
    <property type="entry name" value="GGDEF"/>
    <property type="match status" value="1"/>
</dbReference>
<dbReference type="Pfam" id="PF00990">
    <property type="entry name" value="GGDEF"/>
    <property type="match status" value="1"/>
</dbReference>
<dbReference type="GO" id="GO:0052621">
    <property type="term" value="F:diguanylate cyclase activity"/>
    <property type="evidence" value="ECO:0007669"/>
    <property type="project" value="UniProtKB-EC"/>
</dbReference>
<keyword evidence="6" id="KW-1185">Reference proteome</keyword>
<dbReference type="GO" id="GO:0043709">
    <property type="term" value="P:cell adhesion involved in single-species biofilm formation"/>
    <property type="evidence" value="ECO:0007669"/>
    <property type="project" value="TreeGrafter"/>
</dbReference>
<organism evidence="5 6">
    <name type="scientific">Chromatocurvus halotolerans</name>
    <dbReference type="NCBI Taxonomy" id="1132028"/>
    <lineage>
        <taxon>Bacteria</taxon>
        <taxon>Pseudomonadati</taxon>
        <taxon>Pseudomonadota</taxon>
        <taxon>Gammaproteobacteria</taxon>
        <taxon>Cellvibrionales</taxon>
        <taxon>Halieaceae</taxon>
        <taxon>Chromatocurvus</taxon>
    </lineage>
</organism>
<dbReference type="PANTHER" id="PTHR45138:SF9">
    <property type="entry name" value="DIGUANYLATE CYCLASE DGCM-RELATED"/>
    <property type="match status" value="1"/>
</dbReference>
<dbReference type="GO" id="GO:1902201">
    <property type="term" value="P:negative regulation of bacterial-type flagellum-dependent cell motility"/>
    <property type="evidence" value="ECO:0007669"/>
    <property type="project" value="TreeGrafter"/>
</dbReference>
<comment type="catalytic activity">
    <reaction evidence="3">
        <text>2 GTP = 3',3'-c-di-GMP + 2 diphosphate</text>
        <dbReference type="Rhea" id="RHEA:24898"/>
        <dbReference type="ChEBI" id="CHEBI:33019"/>
        <dbReference type="ChEBI" id="CHEBI:37565"/>
        <dbReference type="ChEBI" id="CHEBI:58805"/>
        <dbReference type="EC" id="2.7.7.65"/>
    </reaction>
</comment>
<dbReference type="RefSeq" id="WP_117315613.1">
    <property type="nucleotide sequence ID" value="NZ_QQSW01000003.1"/>
</dbReference>
<proteinExistence type="predicted"/>
<comment type="caution">
    <text evidence="5">The sequence shown here is derived from an EMBL/GenBank/DDBJ whole genome shotgun (WGS) entry which is preliminary data.</text>
</comment>
<dbReference type="NCBIfam" id="TIGR00254">
    <property type="entry name" value="GGDEF"/>
    <property type="match status" value="1"/>
</dbReference>
<evidence type="ECO:0000256" key="2">
    <source>
        <dbReference type="ARBA" id="ARBA00012528"/>
    </source>
</evidence>
<evidence type="ECO:0000259" key="4">
    <source>
        <dbReference type="PROSITE" id="PS50887"/>
    </source>
</evidence>
<name>A0A4R2KXN1_9GAMM</name>
<sequence>MIDSVIRDEEGDVLRVLRSAFRKALAQHRASRLELFLRLQFPEQGDGRASVGDLLHGLDMLPVVAPEVTSVVSRHHLYAAMVTRHGDVLQQAGVALEAAARGRLDQAAFLDLTAALQRLDVALDRLDNAITVSLTHVDELTGLLNRSAMERDLEREHAQSRRTGRSLSVAMVDADHFKRVNDDHGHAFGDTVLEVLAERFEACLRPRDRAYRYGGEEFLVMLPDTGLVEAGKVAERLRRSACAEPVVEGSSRITLTVSIGLAEIRAGESIDDGLRRADKALYEAKNAGRNRVVALDHGDA</sequence>
<dbReference type="OrthoDB" id="9812260at2"/>
<evidence type="ECO:0000313" key="5">
    <source>
        <dbReference type="EMBL" id="TCO76099.1"/>
    </source>
</evidence>
<dbReference type="CDD" id="cd01949">
    <property type="entry name" value="GGDEF"/>
    <property type="match status" value="1"/>
</dbReference>
<dbReference type="EMBL" id="SLWX01000005">
    <property type="protein sequence ID" value="TCO76099.1"/>
    <property type="molecule type" value="Genomic_DNA"/>
</dbReference>
<dbReference type="InterPro" id="IPR000160">
    <property type="entry name" value="GGDEF_dom"/>
</dbReference>
<dbReference type="InterPro" id="IPR029787">
    <property type="entry name" value="Nucleotide_cyclase"/>
</dbReference>
<dbReference type="SUPFAM" id="SSF55073">
    <property type="entry name" value="Nucleotide cyclase"/>
    <property type="match status" value="1"/>
</dbReference>
<feature type="domain" description="GGDEF" evidence="4">
    <location>
        <begin position="165"/>
        <end position="297"/>
    </location>
</feature>
<dbReference type="Proteomes" id="UP000294980">
    <property type="component" value="Unassembled WGS sequence"/>
</dbReference>
<dbReference type="InterPro" id="IPR050469">
    <property type="entry name" value="Diguanylate_Cyclase"/>
</dbReference>
<accession>A0A4R2KXN1</accession>
<dbReference type="FunFam" id="3.30.70.270:FF:000001">
    <property type="entry name" value="Diguanylate cyclase domain protein"/>
    <property type="match status" value="1"/>
</dbReference>
<dbReference type="InterPro" id="IPR043128">
    <property type="entry name" value="Rev_trsase/Diguanyl_cyclase"/>
</dbReference>